<reference evidence="1 2" key="1">
    <citation type="journal article" date="2016" name="Sci. Rep.">
        <title>Genome sequence of Perigonia lusca single nucleopolyhedrovirus: insights into the evolution of a nucleotide metabolism enzyme in the family Baculoviridae.</title>
        <authorList>
            <person name="Ardisson-Araujo D.M."/>
            <person name="Lima R.N."/>
            <person name="Melo F.L."/>
            <person name="Clem R.J."/>
            <person name="Huang N."/>
            <person name="Bao S.N."/>
            <person name="Sosa-Gomez D.R."/>
            <person name="Ribeiro B.M."/>
        </authorList>
    </citation>
    <scope>NUCLEOTIDE SEQUENCE [LARGE SCALE GENOMIC DNA]</scope>
</reference>
<name>A0A0M3WN68_9ABAC</name>
<proteinExistence type="predicted"/>
<evidence type="ECO:0000313" key="2">
    <source>
        <dbReference type="Proteomes" id="UP000204667"/>
    </source>
</evidence>
<dbReference type="RefSeq" id="YP_009165638.1">
    <property type="nucleotide sequence ID" value="NC_027923.1"/>
</dbReference>
<sequence>MVHNKGLKYLLIAAQLIENKENYENEKIKIDNEQFDDDHQTISEAVVFLKDCFHNKCLFTISNEETKEFVDKYIYTLIVNNDRSLFMPERIGVVFRKDHLNKCLCCSSYVVDNNHLSGHYYSSCCGSKKLFSYNRHNAADMNWITRIILNSNNYCVDCNAPLYNFIDTTADNFYVCTQCKKL</sequence>
<protein>
    <submittedName>
        <fullName evidence="1">Uncharacterized protein</fullName>
    </submittedName>
</protein>
<dbReference type="Proteomes" id="UP000204667">
    <property type="component" value="Segment"/>
</dbReference>
<gene>
    <name evidence="1" type="primary">PeluOrf-38</name>
</gene>
<accession>A0A0M3WN68</accession>
<dbReference type="KEGG" id="vg:26040000"/>
<organism evidence="1 2">
    <name type="scientific">Perigonia lusca single nucleopolyhedrovirus</name>
    <dbReference type="NCBI Taxonomy" id="1675865"/>
    <lineage>
        <taxon>Viruses</taxon>
        <taxon>Viruses incertae sedis</taxon>
        <taxon>Naldaviricetes</taxon>
        <taxon>Lefavirales</taxon>
        <taxon>Baculoviridae</taxon>
        <taxon>Alphabaculovirus</taxon>
        <taxon>Alphabaculovirus peluscae</taxon>
        <taxon>Perigonia lusca nucleopolyhedrovirus</taxon>
    </lineage>
</organism>
<dbReference type="GeneID" id="26040000"/>
<dbReference type="OrthoDB" id="23416at10239"/>
<evidence type="ECO:0000313" key="1">
    <source>
        <dbReference type="EMBL" id="AKN80630.1"/>
    </source>
</evidence>
<keyword evidence="2" id="KW-1185">Reference proteome</keyword>
<dbReference type="EMBL" id="KM596836">
    <property type="protein sequence ID" value="AKN80630.1"/>
    <property type="molecule type" value="Genomic_DNA"/>
</dbReference>